<feature type="signal peptide" evidence="5">
    <location>
        <begin position="1"/>
        <end position="21"/>
    </location>
</feature>
<keyword evidence="3 5" id="KW-0732">Signal</keyword>
<proteinExistence type="inferred from homology"/>
<dbReference type="Gene3D" id="2.60.40.1090">
    <property type="entry name" value="Fimbrial-type adhesion domain"/>
    <property type="match status" value="1"/>
</dbReference>
<dbReference type="SUPFAM" id="SSF49401">
    <property type="entry name" value="Bacterial adhesins"/>
    <property type="match status" value="1"/>
</dbReference>
<dbReference type="InterPro" id="IPR036937">
    <property type="entry name" value="Adhesion_dom_fimbrial_sf"/>
</dbReference>
<dbReference type="GO" id="GO:0009289">
    <property type="term" value="C:pilus"/>
    <property type="evidence" value="ECO:0007669"/>
    <property type="project" value="UniProtKB-SubCell"/>
</dbReference>
<evidence type="ECO:0000313" key="7">
    <source>
        <dbReference type="EMBL" id="MDK9361889.1"/>
    </source>
</evidence>
<comment type="caution">
    <text evidence="7">The sequence shown here is derived from an EMBL/GenBank/DDBJ whole genome shotgun (WGS) entry which is preliminary data.</text>
</comment>
<name>A0AAP4D0H8_9ENTR</name>
<evidence type="ECO:0000256" key="3">
    <source>
        <dbReference type="ARBA" id="ARBA00022729"/>
    </source>
</evidence>
<dbReference type="EMBL" id="JASSOM010000003">
    <property type="protein sequence ID" value="MDK9361889.1"/>
    <property type="molecule type" value="Genomic_DNA"/>
</dbReference>
<evidence type="ECO:0000256" key="2">
    <source>
        <dbReference type="ARBA" id="ARBA00006671"/>
    </source>
</evidence>
<reference evidence="7 8" key="1">
    <citation type="submission" date="2023-06" db="EMBL/GenBank/DDBJ databases">
        <title>Identification and characterization of antibiotic-resistant Gram-negative bacteria.</title>
        <authorList>
            <person name="Cho G.-S."/>
            <person name="Lee J."/>
            <person name="Tai E."/>
            <person name="Jeong S."/>
            <person name="Kim I."/>
            <person name="Kim B.-E."/>
            <person name="Jeong M.-I."/>
            <person name="Oh K.-K."/>
            <person name="Franz C.M.A.P."/>
        </authorList>
    </citation>
    <scope>NUCLEOTIDE SEQUENCE [LARGE SCALE GENOMIC DNA]</scope>
    <source>
        <strain evidence="7 8">V106_12</strain>
    </source>
</reference>
<keyword evidence="8" id="KW-1185">Reference proteome</keyword>
<comment type="subcellular location">
    <subcellularLocation>
        <location evidence="1">Fimbrium</location>
    </subcellularLocation>
</comment>
<organism evidence="7 8">
    <name type="scientific">Lelliottia wanjuensis</name>
    <dbReference type="NCBI Taxonomy" id="3050585"/>
    <lineage>
        <taxon>Bacteria</taxon>
        <taxon>Pseudomonadati</taxon>
        <taxon>Pseudomonadota</taxon>
        <taxon>Gammaproteobacteria</taxon>
        <taxon>Enterobacterales</taxon>
        <taxon>Enterobacteriaceae</taxon>
        <taxon>Lelliottia</taxon>
    </lineage>
</organism>
<sequence length="177" mass="18665">MKIFYSVLILSSLMTGFAAQAEDVSATLSITGDATSGPTGCEVNMNPTTIALDTIDLDALPWQGGNTIPKNPINLSISGSSECYALVLADRMAYRFVGTPDAGEGSVLANIDTSSQAAKGVGIGIFDMHGKFLDIRKTVSALDLQRITMQVVSLKGTEQKPTEGHVSGNLTVQIERL</sequence>
<dbReference type="RefSeq" id="WP_285149640.1">
    <property type="nucleotide sequence ID" value="NZ_JASSOM010000003.1"/>
</dbReference>
<evidence type="ECO:0000256" key="1">
    <source>
        <dbReference type="ARBA" id="ARBA00004561"/>
    </source>
</evidence>
<feature type="chain" id="PRO_5042926298" evidence="5">
    <location>
        <begin position="22"/>
        <end position="177"/>
    </location>
</feature>
<dbReference type="PANTHER" id="PTHR33420">
    <property type="entry name" value="FIMBRIAL SUBUNIT ELFA-RELATED"/>
    <property type="match status" value="1"/>
</dbReference>
<dbReference type="PANTHER" id="PTHR33420:SF3">
    <property type="entry name" value="FIMBRIAL SUBUNIT ELFA"/>
    <property type="match status" value="1"/>
</dbReference>
<dbReference type="AlphaFoldDB" id="A0AAP4D0H8"/>
<dbReference type="GO" id="GO:0043709">
    <property type="term" value="P:cell adhesion involved in single-species biofilm formation"/>
    <property type="evidence" value="ECO:0007669"/>
    <property type="project" value="TreeGrafter"/>
</dbReference>
<gene>
    <name evidence="7" type="ORF">QQF32_01495</name>
</gene>
<evidence type="ECO:0000256" key="5">
    <source>
        <dbReference type="SAM" id="SignalP"/>
    </source>
</evidence>
<feature type="domain" description="Fimbrial-type adhesion" evidence="6">
    <location>
        <begin position="38"/>
        <end position="174"/>
    </location>
</feature>
<accession>A0AAP4D0H8</accession>
<dbReference type="InterPro" id="IPR050263">
    <property type="entry name" value="Bact_Fimbrial_Adh_Pro"/>
</dbReference>
<evidence type="ECO:0000259" key="6">
    <source>
        <dbReference type="Pfam" id="PF00419"/>
    </source>
</evidence>
<dbReference type="Proteomes" id="UP001223214">
    <property type="component" value="Unassembled WGS sequence"/>
</dbReference>
<evidence type="ECO:0000313" key="8">
    <source>
        <dbReference type="Proteomes" id="UP001223214"/>
    </source>
</evidence>
<keyword evidence="4" id="KW-0281">Fimbrium</keyword>
<comment type="similarity">
    <text evidence="2">Belongs to the fimbrial protein family.</text>
</comment>
<evidence type="ECO:0000256" key="4">
    <source>
        <dbReference type="ARBA" id="ARBA00023263"/>
    </source>
</evidence>
<dbReference type="Pfam" id="PF00419">
    <property type="entry name" value="Fimbrial"/>
    <property type="match status" value="1"/>
</dbReference>
<protein>
    <submittedName>
        <fullName evidence="7">Fimbrial protein</fullName>
    </submittedName>
</protein>
<dbReference type="InterPro" id="IPR000259">
    <property type="entry name" value="Adhesion_dom_fimbrial"/>
</dbReference>
<dbReference type="InterPro" id="IPR008966">
    <property type="entry name" value="Adhesion_dom_sf"/>
</dbReference>